<dbReference type="SUPFAM" id="SSF48452">
    <property type="entry name" value="TPR-like"/>
    <property type="match status" value="1"/>
</dbReference>
<feature type="compositionally biased region" description="Basic and acidic residues" evidence="1">
    <location>
        <begin position="466"/>
        <end position="476"/>
    </location>
</feature>
<dbReference type="InterPro" id="IPR015374">
    <property type="entry name" value="ChAPs"/>
</dbReference>
<dbReference type="InterPro" id="IPR011990">
    <property type="entry name" value="TPR-like_helical_dom_sf"/>
</dbReference>
<dbReference type="Gene3D" id="1.25.40.10">
    <property type="entry name" value="Tetratricopeptide repeat domain"/>
    <property type="match status" value="1"/>
</dbReference>
<dbReference type="RefSeq" id="XP_031852965.1">
    <property type="nucleotide sequence ID" value="XM_031997074.1"/>
</dbReference>
<evidence type="ECO:0000256" key="1">
    <source>
        <dbReference type="SAM" id="MobiDB-lite"/>
    </source>
</evidence>
<dbReference type="GeneID" id="43581174"/>
<dbReference type="PANTHER" id="PTHR31975:SF1">
    <property type="entry name" value="BUD SITE SELECTION PROTEIN 7-RELATED"/>
    <property type="match status" value="1"/>
</dbReference>
<dbReference type="GO" id="GO:0034044">
    <property type="term" value="C:exomer complex"/>
    <property type="evidence" value="ECO:0007669"/>
    <property type="project" value="UniProtKB-ARBA"/>
</dbReference>
<dbReference type="PANTHER" id="PTHR31975">
    <property type="entry name" value="BUD SITE SELECTION PROTEIN 7-RELATED"/>
    <property type="match status" value="1"/>
</dbReference>
<dbReference type="AlphaFoldDB" id="A0A5E8BFK6"/>
<evidence type="ECO:0000313" key="2">
    <source>
        <dbReference type="EMBL" id="VVT49611.1"/>
    </source>
</evidence>
<sequence length="681" mass="76467">MVLSTPAVPELLETEVGESVNARTAALQTFKELGPPDLVHLSKTTQKAGAKVSGTYHYVTGVDASSSSAVAAYFNGLTFSLGEEQVWFGRHAGWKIHTGIYCAYNAFSRVDVRVLVKIPGGVEAYVVDSQGDKHPASEDQWTETYLSAMIRALLFTDDEAYSFISYWCRLNPFDGVPPKVAARFIDAFESLFFKGPTLGCVAEVQAPTLTNNYLVDSLYKFVKITGLYEPALKALERLAKIDSDVQAVLARTQILANEEVRAVETLHFGIRVSPRDYNLLQLQAEYCLKKGRLDWALDCSVRAVNAAPSEFLPWAQLVQIYTKMGDYEQALLTLNSCPMSTAREQDLPKMPPPAKAHFPLPTDGVLEEIWNTTESDEQNAADPGLLKLPAPTLRSTFAKAYELLTGIASKIGWDALLKYRSNVFIMEEEYRKDRKIKHERRVSNASKLTNGEAPPPQAPAASSDKLSPDGSEKNETKEEEDDDDEANKMKSKRLCERWLDNLFMVLYEDLRVYTVWRAEYVHYKSQQLAYRKTALEWELLGMVALRLRHHAEAADAFQQSLAVKFSHRVLWKLLDYYETLDSGITGPTTNAATSNLPHHQSVAQFREAYLDTIVRLTAWNHRWYIDFSPRLVVALRRAIADDGAIRVSSIVEANYKPQGVEDLIERDVKILRLYGALGTDA</sequence>
<dbReference type="Proteomes" id="UP000398389">
    <property type="component" value="Unassembled WGS sequence"/>
</dbReference>
<dbReference type="GO" id="GO:0006893">
    <property type="term" value="P:Golgi to plasma membrane transport"/>
    <property type="evidence" value="ECO:0007669"/>
    <property type="project" value="TreeGrafter"/>
</dbReference>
<gene>
    <name evidence="2" type="ORF">SAPINGB_P002355</name>
</gene>
<accession>A0A5E8BFK6</accession>
<dbReference type="OrthoDB" id="434695at2759"/>
<reference evidence="2 3" key="1">
    <citation type="submission" date="2019-09" db="EMBL/GenBank/DDBJ databases">
        <authorList>
            <person name="Brejova B."/>
        </authorList>
    </citation>
    <scope>NUCLEOTIDE SEQUENCE [LARGE SCALE GENOMIC DNA]</scope>
</reference>
<name>A0A5E8BFK6_9ASCO</name>
<evidence type="ECO:0008006" key="4">
    <source>
        <dbReference type="Google" id="ProtNLM"/>
    </source>
</evidence>
<proteinExistence type="predicted"/>
<feature type="region of interest" description="Disordered" evidence="1">
    <location>
        <begin position="437"/>
        <end position="488"/>
    </location>
</feature>
<dbReference type="EMBL" id="CABVLU010000002">
    <property type="protein sequence ID" value="VVT49611.1"/>
    <property type="molecule type" value="Genomic_DNA"/>
</dbReference>
<protein>
    <recommendedName>
        <fullName evidence="4">Chaps-domain-containing protein</fullName>
    </recommendedName>
</protein>
<keyword evidence="3" id="KW-1185">Reference proteome</keyword>
<dbReference type="Pfam" id="PF09295">
    <property type="entry name" value="ChAPs"/>
    <property type="match status" value="1"/>
</dbReference>
<evidence type="ECO:0000313" key="3">
    <source>
        <dbReference type="Proteomes" id="UP000398389"/>
    </source>
</evidence>
<organism evidence="2 3">
    <name type="scientific">Magnusiomyces paraingens</name>
    <dbReference type="NCBI Taxonomy" id="2606893"/>
    <lineage>
        <taxon>Eukaryota</taxon>
        <taxon>Fungi</taxon>
        <taxon>Dikarya</taxon>
        <taxon>Ascomycota</taxon>
        <taxon>Saccharomycotina</taxon>
        <taxon>Dipodascomycetes</taxon>
        <taxon>Dipodascales</taxon>
        <taxon>Dipodascaceae</taxon>
        <taxon>Magnusiomyces</taxon>
    </lineage>
</organism>